<dbReference type="Pfam" id="PF00034">
    <property type="entry name" value="Cytochrom_C"/>
    <property type="match status" value="1"/>
</dbReference>
<protein>
    <submittedName>
        <fullName evidence="6">Cytochrome c</fullName>
    </submittedName>
</protein>
<dbReference type="SUPFAM" id="SSF46626">
    <property type="entry name" value="Cytochrome c"/>
    <property type="match status" value="1"/>
</dbReference>
<gene>
    <name evidence="6" type="ORF">SAMN04487859_112134</name>
</gene>
<evidence type="ECO:0000256" key="3">
    <source>
        <dbReference type="ARBA" id="ARBA00023004"/>
    </source>
</evidence>
<dbReference type="GO" id="GO:0046872">
    <property type="term" value="F:metal ion binding"/>
    <property type="evidence" value="ECO:0007669"/>
    <property type="project" value="UniProtKB-KW"/>
</dbReference>
<evidence type="ECO:0000259" key="5">
    <source>
        <dbReference type="PROSITE" id="PS51007"/>
    </source>
</evidence>
<dbReference type="InterPro" id="IPR036909">
    <property type="entry name" value="Cyt_c-like_dom_sf"/>
</dbReference>
<dbReference type="PROSITE" id="PS51007">
    <property type="entry name" value="CYTC"/>
    <property type="match status" value="1"/>
</dbReference>
<evidence type="ECO:0000256" key="2">
    <source>
        <dbReference type="ARBA" id="ARBA00022723"/>
    </source>
</evidence>
<name>A0A1I5DHM6_9RHOB</name>
<dbReference type="Proteomes" id="UP000198599">
    <property type="component" value="Unassembled WGS sequence"/>
</dbReference>
<keyword evidence="1 4" id="KW-0349">Heme</keyword>
<dbReference type="EMBL" id="FOVP01000012">
    <property type="protein sequence ID" value="SFN98722.1"/>
    <property type="molecule type" value="Genomic_DNA"/>
</dbReference>
<keyword evidence="2 4" id="KW-0479">Metal-binding</keyword>
<keyword evidence="7" id="KW-1185">Reference proteome</keyword>
<dbReference type="Gene3D" id="1.10.760.10">
    <property type="entry name" value="Cytochrome c-like domain"/>
    <property type="match status" value="1"/>
</dbReference>
<evidence type="ECO:0000313" key="6">
    <source>
        <dbReference type="EMBL" id="SFN98722.1"/>
    </source>
</evidence>
<sequence length="96" mass="10375">MKMMGSGGCVDCHGTNRNGGRLWPNFWQVAPSITATRLVGEHTQDSHGHEGYSAETLARAITKGVRPDGSSLGAGMPRWSMADEDLKDLVSFLLED</sequence>
<feature type="domain" description="Cytochrome c" evidence="5">
    <location>
        <begin position="1"/>
        <end position="96"/>
    </location>
</feature>
<dbReference type="GO" id="GO:0009055">
    <property type="term" value="F:electron transfer activity"/>
    <property type="evidence" value="ECO:0007669"/>
    <property type="project" value="InterPro"/>
</dbReference>
<evidence type="ECO:0000313" key="7">
    <source>
        <dbReference type="Proteomes" id="UP000198599"/>
    </source>
</evidence>
<dbReference type="InterPro" id="IPR009056">
    <property type="entry name" value="Cyt_c-like_dom"/>
</dbReference>
<dbReference type="GO" id="GO:0020037">
    <property type="term" value="F:heme binding"/>
    <property type="evidence" value="ECO:0007669"/>
    <property type="project" value="InterPro"/>
</dbReference>
<evidence type="ECO:0000256" key="4">
    <source>
        <dbReference type="PROSITE-ProRule" id="PRU00433"/>
    </source>
</evidence>
<dbReference type="AlphaFoldDB" id="A0A1I5DHM6"/>
<proteinExistence type="predicted"/>
<accession>A0A1I5DHM6</accession>
<organism evidence="6 7">
    <name type="scientific">Roseovarius lutimaris</name>
    <dbReference type="NCBI Taxonomy" id="1005928"/>
    <lineage>
        <taxon>Bacteria</taxon>
        <taxon>Pseudomonadati</taxon>
        <taxon>Pseudomonadota</taxon>
        <taxon>Alphaproteobacteria</taxon>
        <taxon>Rhodobacterales</taxon>
        <taxon>Roseobacteraceae</taxon>
        <taxon>Roseovarius</taxon>
    </lineage>
</organism>
<reference evidence="7" key="1">
    <citation type="submission" date="2016-10" db="EMBL/GenBank/DDBJ databases">
        <authorList>
            <person name="Varghese N."/>
            <person name="Submissions S."/>
        </authorList>
    </citation>
    <scope>NUCLEOTIDE SEQUENCE [LARGE SCALE GENOMIC DNA]</scope>
    <source>
        <strain evidence="7">DSM 28463</strain>
    </source>
</reference>
<evidence type="ECO:0000256" key="1">
    <source>
        <dbReference type="ARBA" id="ARBA00022617"/>
    </source>
</evidence>
<keyword evidence="3 4" id="KW-0408">Iron</keyword>